<feature type="compositionally biased region" description="Polar residues" evidence="1">
    <location>
        <begin position="41"/>
        <end position="78"/>
    </location>
</feature>
<protein>
    <submittedName>
        <fullName evidence="2">Uncharacterized protein</fullName>
    </submittedName>
</protein>
<organism evidence="2 3">
    <name type="scientific">Linum trigynum</name>
    <dbReference type="NCBI Taxonomy" id="586398"/>
    <lineage>
        <taxon>Eukaryota</taxon>
        <taxon>Viridiplantae</taxon>
        <taxon>Streptophyta</taxon>
        <taxon>Embryophyta</taxon>
        <taxon>Tracheophyta</taxon>
        <taxon>Spermatophyta</taxon>
        <taxon>Magnoliopsida</taxon>
        <taxon>eudicotyledons</taxon>
        <taxon>Gunneridae</taxon>
        <taxon>Pentapetalae</taxon>
        <taxon>rosids</taxon>
        <taxon>fabids</taxon>
        <taxon>Malpighiales</taxon>
        <taxon>Linaceae</taxon>
        <taxon>Linum</taxon>
    </lineage>
</organism>
<evidence type="ECO:0000313" key="2">
    <source>
        <dbReference type="EMBL" id="CAL1382909.1"/>
    </source>
</evidence>
<evidence type="ECO:0000256" key="1">
    <source>
        <dbReference type="SAM" id="MobiDB-lite"/>
    </source>
</evidence>
<evidence type="ECO:0000313" key="3">
    <source>
        <dbReference type="Proteomes" id="UP001497516"/>
    </source>
</evidence>
<reference evidence="2 3" key="1">
    <citation type="submission" date="2024-04" db="EMBL/GenBank/DDBJ databases">
        <authorList>
            <person name="Fracassetti M."/>
        </authorList>
    </citation>
    <scope>NUCLEOTIDE SEQUENCE [LARGE SCALE GENOMIC DNA]</scope>
</reference>
<dbReference type="AlphaFoldDB" id="A0AAV2EAI6"/>
<dbReference type="EMBL" id="OZ034817">
    <property type="protein sequence ID" value="CAL1382909.1"/>
    <property type="molecule type" value="Genomic_DNA"/>
</dbReference>
<sequence>MPLSLTLLFDGGERRRRKSFHSSHPSPPPRADKSSGRKQGFRSSLTTSPENSNPHVWTITVASPLSNGENSRSPTQKTQFRRAQFSLPGDEMEEKLPSTATSTFGNNTRSAVDDNLTPAEPLGFVPHPSLQADNLRFVGFIDGQGRGIFIVPRPQIH</sequence>
<dbReference type="Proteomes" id="UP001497516">
    <property type="component" value="Chromosome 4"/>
</dbReference>
<feature type="compositionally biased region" description="Polar residues" evidence="1">
    <location>
        <begin position="98"/>
        <end position="110"/>
    </location>
</feature>
<proteinExistence type="predicted"/>
<name>A0AAV2EAI6_9ROSI</name>
<accession>A0AAV2EAI6</accession>
<feature type="region of interest" description="Disordered" evidence="1">
    <location>
        <begin position="1"/>
        <end position="110"/>
    </location>
</feature>
<keyword evidence="3" id="KW-1185">Reference proteome</keyword>
<gene>
    <name evidence="2" type="ORF">LTRI10_LOCUS24210</name>
</gene>